<evidence type="ECO:0000256" key="7">
    <source>
        <dbReference type="ARBA" id="ARBA00022454"/>
    </source>
</evidence>
<feature type="domain" description="FATC" evidence="23">
    <location>
        <begin position="2823"/>
        <end position="2855"/>
    </location>
</feature>
<evidence type="ECO:0000256" key="16">
    <source>
        <dbReference type="ARBA" id="ARBA00023242"/>
    </source>
</evidence>
<dbReference type="FunFam" id="3.30.1010.10:FF:000032">
    <property type="entry name" value="Serine/threonine-protein kinase TEL1"/>
    <property type="match status" value="1"/>
</dbReference>
<keyword evidence="8 20" id="KW-0723">Serine/threonine-protein kinase</keyword>
<dbReference type="GO" id="GO:0006281">
    <property type="term" value="P:DNA repair"/>
    <property type="evidence" value="ECO:0007669"/>
    <property type="project" value="InterPro"/>
</dbReference>
<dbReference type="GO" id="GO:0005524">
    <property type="term" value="F:ATP binding"/>
    <property type="evidence" value="ECO:0007669"/>
    <property type="project" value="UniProtKB-KW"/>
</dbReference>
<keyword evidence="16 20" id="KW-0539">Nucleus</keyword>
<evidence type="ECO:0000256" key="14">
    <source>
        <dbReference type="ARBA" id="ARBA00022853"/>
    </source>
</evidence>
<keyword evidence="10 20" id="KW-0547">Nucleotide-binding</keyword>
<dbReference type="GO" id="GO:0005634">
    <property type="term" value="C:nucleus"/>
    <property type="evidence" value="ECO:0007669"/>
    <property type="project" value="UniProtKB-SubCell"/>
</dbReference>
<comment type="similarity">
    <text evidence="3 20">Belongs to the PI3/PI4-kinase family. ATM subfamily.</text>
</comment>
<dbReference type="InterPro" id="IPR038980">
    <property type="entry name" value="ATM_plant"/>
</dbReference>
<evidence type="ECO:0000256" key="10">
    <source>
        <dbReference type="ARBA" id="ARBA00022741"/>
    </source>
</evidence>
<name>A0A1A0HJ86_9ASCO</name>
<evidence type="ECO:0000313" key="25">
    <source>
        <dbReference type="Proteomes" id="UP000092555"/>
    </source>
</evidence>
<dbReference type="GO" id="GO:0006325">
    <property type="term" value="P:chromatin organization"/>
    <property type="evidence" value="ECO:0007669"/>
    <property type="project" value="UniProtKB-KW"/>
</dbReference>
<dbReference type="InterPro" id="IPR044107">
    <property type="entry name" value="PIKKc_ATM"/>
</dbReference>
<gene>
    <name evidence="24" type="ORF">METBIDRAFT_86246</name>
</gene>
<dbReference type="GO" id="GO:0106310">
    <property type="term" value="F:protein serine kinase activity"/>
    <property type="evidence" value="ECO:0007669"/>
    <property type="project" value="RHEA"/>
</dbReference>
<dbReference type="SMART" id="SM01343">
    <property type="entry name" value="FATC"/>
    <property type="match status" value="1"/>
</dbReference>
<organism evidence="24 25">
    <name type="scientific">Metschnikowia bicuspidata var. bicuspidata NRRL YB-4993</name>
    <dbReference type="NCBI Taxonomy" id="869754"/>
    <lineage>
        <taxon>Eukaryota</taxon>
        <taxon>Fungi</taxon>
        <taxon>Dikarya</taxon>
        <taxon>Ascomycota</taxon>
        <taxon>Saccharomycotina</taxon>
        <taxon>Pichiomycetes</taxon>
        <taxon>Metschnikowiaceae</taxon>
        <taxon>Metschnikowia</taxon>
    </lineage>
</organism>
<evidence type="ECO:0000256" key="11">
    <source>
        <dbReference type="ARBA" id="ARBA00022763"/>
    </source>
</evidence>
<evidence type="ECO:0000256" key="3">
    <source>
        <dbReference type="ARBA" id="ARBA00010769"/>
    </source>
</evidence>
<dbReference type="RefSeq" id="XP_018714700.1">
    <property type="nucleotide sequence ID" value="XM_018859257.1"/>
</dbReference>
<dbReference type="PANTHER" id="PTHR37079">
    <property type="entry name" value="SERINE/THREONINE-PROTEIN KINASE ATM"/>
    <property type="match status" value="1"/>
</dbReference>
<comment type="function">
    <text evidence="17 20">Serine/threonine protein kinase which activates checkpoint signaling upon genotoxic stresses such as ionizing radiation (IR), ultraviolet light (UV), or DNA replication stalling, thereby acting as a DNA damage sensor. Recognizes the substrate consensus sequence [ST]-Q. Phosphorylates histone H2A to form H2AS128ph (gamma-H2A) at sites of DNA damage, involved in the regulation of DNA damage response mechanism. Required for the control of telomere length and genome stability.</text>
</comment>
<keyword evidence="11 20" id="KW-0227">DNA damage</keyword>
<dbReference type="PROSITE" id="PS50290">
    <property type="entry name" value="PI3_4_KINASE_3"/>
    <property type="match status" value="1"/>
</dbReference>
<evidence type="ECO:0000256" key="8">
    <source>
        <dbReference type="ARBA" id="ARBA00022527"/>
    </source>
</evidence>
<keyword evidence="15 20" id="KW-0779">Telomere</keyword>
<dbReference type="Proteomes" id="UP000092555">
    <property type="component" value="Unassembled WGS sequence"/>
</dbReference>
<keyword evidence="13 20" id="KW-0067">ATP-binding</keyword>
<evidence type="ECO:0000256" key="15">
    <source>
        <dbReference type="ARBA" id="ARBA00022895"/>
    </source>
</evidence>
<evidence type="ECO:0000259" key="21">
    <source>
        <dbReference type="PROSITE" id="PS50290"/>
    </source>
</evidence>
<dbReference type="GO" id="GO:0035556">
    <property type="term" value="P:intracellular signal transduction"/>
    <property type="evidence" value="ECO:0007669"/>
    <property type="project" value="UniProtKB-ARBA"/>
</dbReference>
<dbReference type="InterPro" id="IPR000403">
    <property type="entry name" value="PI3/4_kinase_cat_dom"/>
</dbReference>
<accession>A0A1A0HJ86</accession>
<evidence type="ECO:0000256" key="13">
    <source>
        <dbReference type="ARBA" id="ARBA00022840"/>
    </source>
</evidence>
<evidence type="ECO:0000256" key="19">
    <source>
        <dbReference type="ARBA" id="ARBA00048679"/>
    </source>
</evidence>
<dbReference type="GeneID" id="30032232"/>
<sequence length="2855" mass="324107">MAAFDLTRIVESLQSAKLKSRNDALALLDGFSVEKLRLTPLQLASLVAALLKAIEAERDAYARSNANLAVARAISASGFLRDLVQASLGDSLALRPRQKTCSFLISSLSSLYFEPSTMAPFSPCSSNFAQTLCSLLEAPAVFTRLTVDTWLAAYHFLLKAIAYELEFIGAHGINENLVSSLYAGLLALIGGPLTLGVAPLLRDGAYFPLLHLLTKTLAHFNRRESAVLVTAFKIINALLASLCTEDAAFLHQIIRVGTGSALQFSSTSVANLLEQLFLFLNQDSFHMYLSLEKLPKLVSTKPEVASGDAMLEEDVSFTAYNLEMLIYALINRLVSLALSLTPENVGLHESSHSLSLFSLSKMYLRSENSMSWLLASAISRLVASYYRIRDMLSSSDQRQNESDESYSTKSFSVNSFKRHKLHDRQMGLQNATSCIQFYNSLVNGEDPKLQKCGLQLLAFHLQLDECCFSTRDSRAEPNQSSALFDPTDSTVADNNLYTDTTIPEDWLSMISGTVKLMADRNHSFWALLVCHSLLNSSDYGLCSERPALSRKLYQVLKLLLELIKDNNVGQIACSVFSCIISSQSSHNLKCLIDHTIFNQLDNVAELPDILGPALADSSAVSFWQALAHVYVVLGHEKRNLPNNISKWLAEKWRILSGKGTIGQLMAIAETALQIIIWLGRRDHNQRIVHSTSIERDFILEAMKDCEELKRFITLQSYSEKPRPPHRVVSPKLGNAIDSINLIIRCFDVNSQLCFSDENFEYTVSLSMMHVRFAENLRLEFPEYSSTFEDNARNILLSLTPNIRTKEQALLVLSVLFQCDPAGNILHDVAFPFEIIDYHFRFLLDRSNRRKDVGNDLEAEFANDVKIRDNLPTAKSPKNVIRDRYDYFKFLAKYADSKPETCIEYMSELPSSEILECLSFYVTSGLLEKHKQNSSAMVGIVRLIGEKLLATQDLDRSNFTIFISCHLLGVLLPLMNVTLGDELKKDILDLIGYFFQCAERDLLLSVLARTYIWNLLLDSTKLDCNTPIATTKILSVFLKQLTTFSNGMKIAVSKSIHGCISEWDSPKQQIFLEKLNEIFESPQRSIESYATFCLFLAKVSSASIWDAFTISCIMKYCRFTFAVPFSKKAVSDMAKNHGFSDSKTYFKTLRLDILKSWWLIGHPFSDFPHEIFGYPSKSELMSDNAKHMMAVLFATRCRVGSSSTRQSNIDSVAQAYSTNEAELIYDSLPLTIGLSYTPGGVRSEIFGLLKSLLQSHYKEYIQEMLPLIVLEVIKMTDLTNEVSIKKIFKEIDAIKNFVLKAPENYEGHTYEIIDPVSSIELISALIKSFWPHEPKRFWSLQTVYFFARQIGHEGFSMAVHMRARVLNKLRFLLLLSNTRLLNFHLIKLVVKICIPIIKDGFLFEAQAFLSQIDFDQFQLVSHDQSLPMIFNILATMLSVDENERYHFETVCQHLENFISTNNNCFGSAQKIVKCALNSARNQAFEITLNDVENLLGDKRNLSVVAQSTEDILVVFSKLLSGLDCHPTKTATHRLASMYLRNPPQIQSDEKFTLWVAEYLANFYLCGLAHTNLEDFFLHKEYSELSRMEFASACKTLNPFLHHLTQALDKGIYREETFVESVIGNLLQKFEIKKRDITRYIDFDACFEHFSSHILPISVRSSALLNLEIPHETVTGTSVELFVNDFESIVVILPFKTWTCQFLLCLLQEMCRNLSIAPILERCILKLPNIAKNVLPSFICYYVFNSGGKAIETIIKFFRAYWSTFHKPFCQQSIELVKTIAITLRMGAMQDIENFKTLYGALNHIALFQIVRESYLPKSALMFFEDSLTKPMDFLDWTDKREPLAMLYSSLNDEDSLSGIPGDSTLEGYLKLRQEFLPPSEKLGFSSGLLDASFILKESPQTGNIIESLLNEGYLGVSKLLCQKSEDNSQAEWSWKLNQWEMPINEKSSNEHDVTYAYFKQIRENSYTIHETYRSSMKKLIEGIPIESGSNKYSRQKLLAREKWLESIALIKSANSIMSSTPTDFSSEIRSFEAQTKWFNFAEIQSFEDILLARRLAFSLHDCSFLKSQKQSSLLELNLEFASFCRQGEVNEIVRYNSIVRQRAMPQKAINSCLLLEKVVKSMNASDLRNYEEYRRLSSFQIAQTLWSEGKMDGSVALLQNLASQGDILFPLSVLNVSKMSIKAQLAVWLAESRLELGSNILDRIVEPMKAEIDQVCDMDQRYQIYHLLAHFCELQFRSLILKEQLMQLEIRTNSRKEELQELKTHYSTGEALSSERSIARAYYENLKSLYKSESKELLTMLELRTSYAHNAVKFYLKALTTAKASDEDFEKFFSLFLELSGDEVLQASIQEELFYLPSHQPLAWCSQILSRVSKEATHFQHSIQNLIFKICCDHPFHSLYYLTSLLFHERLAKDTSSASMISRIVAATKIKNKLHLSSPQYASKYLLPVERFSTESVLLAEMRSSRGRTLQLDKLKIGSYWMNELPSIPPPTLEIPVDITGYANVPRMTKLDPKIQIASSGISLPKVATFTLSDGTRHKMLLKHGTDDLRQDAIMEQVFGKVNKIFRKDKETRKRKLRVRTYRAVPLGPKAGVIEFVPDSKALFEVILPYHQAKDSMKLDKAREMMKNSQANILKDRLKVYQNIEEKIRPVLRYFFLTNFVTPDSWFASRQIYIRGVATSSIVGHILGLGDRHCNNILLDEFTGEPIHIDLGVAFDQGKRLKVPETVPFRLTRDVVDGFGYMGCAGPFTKVSEHTFRVLRTSRDHILAILDVLRWDPLYSWSISPIRQRKLQDENAGVINPEAKQDGSAATKAIIGVSDKLSAGGLNVEAAVRELIREAVSEQNLAAIYCGWCPFY</sequence>
<keyword evidence="7 20" id="KW-0158">Chromosome</keyword>
<comment type="subunit">
    <text evidence="4">Associates with DNA double-strand breaks.</text>
</comment>
<evidence type="ECO:0000256" key="5">
    <source>
        <dbReference type="ARBA" id="ARBA00012513"/>
    </source>
</evidence>
<evidence type="ECO:0000256" key="6">
    <source>
        <dbReference type="ARBA" id="ARBA00014619"/>
    </source>
</evidence>
<dbReference type="EMBL" id="LXTC01000001">
    <property type="protein sequence ID" value="OBA24219.1"/>
    <property type="molecule type" value="Genomic_DNA"/>
</dbReference>
<evidence type="ECO:0000256" key="17">
    <source>
        <dbReference type="ARBA" id="ARBA00025079"/>
    </source>
</evidence>
<dbReference type="Pfam" id="PF11640">
    <property type="entry name" value="TAN"/>
    <property type="match status" value="1"/>
</dbReference>
<keyword evidence="14 20" id="KW-0156">Chromatin regulator</keyword>
<dbReference type="EC" id="2.7.11.1" evidence="5 20"/>
<keyword evidence="12 20" id="KW-0418">Kinase</keyword>
<dbReference type="InterPro" id="IPR014009">
    <property type="entry name" value="PIK_FAT"/>
</dbReference>
<evidence type="ECO:0000256" key="20">
    <source>
        <dbReference type="RuleBase" id="RU365027"/>
    </source>
</evidence>
<dbReference type="InterPro" id="IPR011009">
    <property type="entry name" value="Kinase-like_dom_sf"/>
</dbReference>
<evidence type="ECO:0000259" key="22">
    <source>
        <dbReference type="PROSITE" id="PS51189"/>
    </source>
</evidence>
<evidence type="ECO:0000256" key="9">
    <source>
        <dbReference type="ARBA" id="ARBA00022679"/>
    </source>
</evidence>
<dbReference type="PROSITE" id="PS00916">
    <property type="entry name" value="PI3_4_KINASE_2"/>
    <property type="match status" value="1"/>
</dbReference>
<dbReference type="Pfam" id="PF02260">
    <property type="entry name" value="FATC"/>
    <property type="match status" value="1"/>
</dbReference>
<evidence type="ECO:0000313" key="24">
    <source>
        <dbReference type="EMBL" id="OBA24219.1"/>
    </source>
</evidence>
<dbReference type="InterPro" id="IPR018936">
    <property type="entry name" value="PI3/4_kinase_CS"/>
</dbReference>
<reference evidence="24 25" key="1">
    <citation type="submission" date="2016-05" db="EMBL/GenBank/DDBJ databases">
        <title>Comparative genomics of biotechnologically important yeasts.</title>
        <authorList>
            <consortium name="DOE Joint Genome Institute"/>
            <person name="Riley R."/>
            <person name="Haridas S."/>
            <person name="Wolfe K.H."/>
            <person name="Lopes M.R."/>
            <person name="Hittinger C.T."/>
            <person name="Goker M."/>
            <person name="Salamov A."/>
            <person name="Wisecaver J."/>
            <person name="Long T.M."/>
            <person name="Aerts A.L."/>
            <person name="Barry K."/>
            <person name="Choi C."/>
            <person name="Clum A."/>
            <person name="Coughlan A.Y."/>
            <person name="Deshpande S."/>
            <person name="Douglass A.P."/>
            <person name="Hanson S.J."/>
            <person name="Klenk H.-P."/>
            <person name="LaButti K."/>
            <person name="Lapidus A."/>
            <person name="Lindquist E."/>
            <person name="Lipzen A."/>
            <person name="Meier-kolthoff J.P."/>
            <person name="Ohm R.A."/>
            <person name="Otillar R.P."/>
            <person name="Pangilinan J."/>
            <person name="Peng Y."/>
            <person name="Rokas A."/>
            <person name="Rosa C.A."/>
            <person name="Scheuner C."/>
            <person name="Sibirny A.A."/>
            <person name="Slot J.C."/>
            <person name="Stielow J.B."/>
            <person name="Sun H."/>
            <person name="Kurtzman C.P."/>
            <person name="Blackwell M."/>
            <person name="Grigoriev I.V."/>
            <person name="Jeffries T.W."/>
        </authorList>
    </citation>
    <scope>NUCLEOTIDE SEQUENCE [LARGE SCALE GENOMIC DNA]</scope>
    <source>
        <strain evidence="24 25">NRRL YB-4993</strain>
    </source>
</reference>
<evidence type="ECO:0000256" key="2">
    <source>
        <dbReference type="ARBA" id="ARBA00004574"/>
    </source>
</evidence>
<dbReference type="PROSITE" id="PS00915">
    <property type="entry name" value="PI3_4_KINASE_1"/>
    <property type="match status" value="1"/>
</dbReference>
<dbReference type="InterPro" id="IPR003152">
    <property type="entry name" value="FATC_dom"/>
</dbReference>
<keyword evidence="9 20" id="KW-0808">Transferase</keyword>
<evidence type="ECO:0000259" key="23">
    <source>
        <dbReference type="PROSITE" id="PS51190"/>
    </source>
</evidence>
<evidence type="ECO:0000256" key="4">
    <source>
        <dbReference type="ARBA" id="ARBA00011370"/>
    </source>
</evidence>
<dbReference type="Gene3D" id="1.10.1070.11">
    <property type="entry name" value="Phosphatidylinositol 3-/4-kinase, catalytic domain"/>
    <property type="match status" value="1"/>
</dbReference>
<comment type="catalytic activity">
    <reaction evidence="19">
        <text>L-seryl-[protein] + ATP = O-phospho-L-seryl-[protein] + ADP + H(+)</text>
        <dbReference type="Rhea" id="RHEA:17989"/>
        <dbReference type="Rhea" id="RHEA-COMP:9863"/>
        <dbReference type="Rhea" id="RHEA-COMP:11604"/>
        <dbReference type="ChEBI" id="CHEBI:15378"/>
        <dbReference type="ChEBI" id="CHEBI:29999"/>
        <dbReference type="ChEBI" id="CHEBI:30616"/>
        <dbReference type="ChEBI" id="CHEBI:83421"/>
        <dbReference type="ChEBI" id="CHEBI:456216"/>
        <dbReference type="EC" id="2.7.11.1"/>
    </reaction>
</comment>
<dbReference type="STRING" id="869754.A0A1A0HJ86"/>
<dbReference type="PROSITE" id="PS51190">
    <property type="entry name" value="FATC"/>
    <property type="match status" value="1"/>
</dbReference>
<comment type="subcellular location">
    <subcellularLocation>
        <location evidence="2 20">Chromosome</location>
        <location evidence="2 20">Telomere</location>
    </subcellularLocation>
    <subcellularLocation>
        <location evidence="1 20">Nucleus</location>
    </subcellularLocation>
</comment>
<feature type="domain" description="PI3K/PI4K catalytic" evidence="21">
    <location>
        <begin position="2511"/>
        <end position="2821"/>
    </location>
</feature>
<evidence type="ECO:0000256" key="18">
    <source>
        <dbReference type="ARBA" id="ARBA00047899"/>
    </source>
</evidence>
<evidence type="ECO:0000256" key="1">
    <source>
        <dbReference type="ARBA" id="ARBA00004123"/>
    </source>
</evidence>
<evidence type="ECO:0000256" key="12">
    <source>
        <dbReference type="ARBA" id="ARBA00022777"/>
    </source>
</evidence>
<comment type="catalytic activity">
    <reaction evidence="18 20">
        <text>L-threonyl-[protein] + ATP = O-phospho-L-threonyl-[protein] + ADP + H(+)</text>
        <dbReference type="Rhea" id="RHEA:46608"/>
        <dbReference type="Rhea" id="RHEA-COMP:11060"/>
        <dbReference type="Rhea" id="RHEA-COMP:11605"/>
        <dbReference type="ChEBI" id="CHEBI:15378"/>
        <dbReference type="ChEBI" id="CHEBI:30013"/>
        <dbReference type="ChEBI" id="CHEBI:30616"/>
        <dbReference type="ChEBI" id="CHEBI:61977"/>
        <dbReference type="ChEBI" id="CHEBI:456216"/>
        <dbReference type="EC" id="2.7.11.1"/>
    </reaction>
</comment>
<dbReference type="CDD" id="cd05171">
    <property type="entry name" value="PIKKc_ATM"/>
    <property type="match status" value="1"/>
</dbReference>
<dbReference type="PROSITE" id="PS51189">
    <property type="entry name" value="FAT"/>
    <property type="match status" value="1"/>
</dbReference>
<dbReference type="Pfam" id="PF00454">
    <property type="entry name" value="PI3_PI4_kinase"/>
    <property type="match status" value="1"/>
</dbReference>
<protein>
    <recommendedName>
        <fullName evidence="6 20">Serine/threonine-protein kinase Tel1</fullName>
        <ecNumber evidence="5 20">2.7.11.1</ecNumber>
    </recommendedName>
</protein>
<dbReference type="Gene3D" id="3.30.1010.10">
    <property type="entry name" value="Phosphatidylinositol 3-kinase Catalytic Subunit, Chain A, domain 4"/>
    <property type="match status" value="1"/>
</dbReference>
<keyword evidence="25" id="KW-1185">Reference proteome</keyword>
<dbReference type="InterPro" id="IPR036940">
    <property type="entry name" value="PI3/4_kinase_cat_sf"/>
</dbReference>
<dbReference type="SMART" id="SM01342">
    <property type="entry name" value="TAN"/>
    <property type="match status" value="1"/>
</dbReference>
<dbReference type="PANTHER" id="PTHR37079:SF4">
    <property type="entry name" value="SERINE_THREONINE-PROTEIN KINASE ATM"/>
    <property type="match status" value="1"/>
</dbReference>
<dbReference type="InterPro" id="IPR021668">
    <property type="entry name" value="TAN"/>
</dbReference>
<dbReference type="GO" id="GO:0000781">
    <property type="term" value="C:chromosome, telomeric region"/>
    <property type="evidence" value="ECO:0007669"/>
    <property type="project" value="UniProtKB-SubCell"/>
</dbReference>
<dbReference type="SMART" id="SM00146">
    <property type="entry name" value="PI3Kc"/>
    <property type="match status" value="1"/>
</dbReference>
<proteinExistence type="inferred from homology"/>
<dbReference type="SUPFAM" id="SSF56112">
    <property type="entry name" value="Protein kinase-like (PK-like)"/>
    <property type="match status" value="1"/>
</dbReference>
<dbReference type="OrthoDB" id="381190at2759"/>
<dbReference type="GO" id="GO:0004674">
    <property type="term" value="F:protein serine/threonine kinase activity"/>
    <property type="evidence" value="ECO:0007669"/>
    <property type="project" value="UniProtKB-KW"/>
</dbReference>
<comment type="caution">
    <text evidence="24">The sequence shown here is derived from an EMBL/GenBank/DDBJ whole genome shotgun (WGS) entry which is preliminary data.</text>
</comment>
<feature type="domain" description="FAT" evidence="22">
    <location>
        <begin position="1804"/>
        <end position="2407"/>
    </location>
</feature>